<gene>
    <name evidence="2" type="ORF">SRB5_56980</name>
</gene>
<dbReference type="EMBL" id="WEGJ01000034">
    <property type="protein sequence ID" value="MQY15516.1"/>
    <property type="molecule type" value="Genomic_DNA"/>
</dbReference>
<reference evidence="2 3" key="1">
    <citation type="submission" date="2019-10" db="EMBL/GenBank/DDBJ databases">
        <title>Streptomyces smaragdinus sp. nov. and Streptomyces fabii sp. nov., isolated from the gut of fungus growing-termite Macrotermes natalensis.</title>
        <authorList>
            <person name="Schwitalla J."/>
            <person name="Benndorf R."/>
            <person name="Martin K."/>
            <person name="De Beer W."/>
            <person name="Kaster A.-K."/>
            <person name="Vollmers J."/>
            <person name="Poulsen M."/>
            <person name="Beemelmanns C."/>
        </authorList>
    </citation>
    <scope>NUCLEOTIDE SEQUENCE [LARGE SCALE GENOMIC DNA]</scope>
    <source>
        <strain evidence="2 3">RB5</strain>
    </source>
</reference>
<organism evidence="2 3">
    <name type="scientific">Streptomyces smaragdinus</name>
    <dbReference type="NCBI Taxonomy" id="2585196"/>
    <lineage>
        <taxon>Bacteria</taxon>
        <taxon>Bacillati</taxon>
        <taxon>Actinomycetota</taxon>
        <taxon>Actinomycetes</taxon>
        <taxon>Kitasatosporales</taxon>
        <taxon>Streptomycetaceae</taxon>
        <taxon>Streptomyces</taxon>
    </lineage>
</organism>
<name>A0A7K0CPV4_9ACTN</name>
<evidence type="ECO:0000313" key="2">
    <source>
        <dbReference type="EMBL" id="MQY15516.1"/>
    </source>
</evidence>
<accession>A0A7K0CPV4</accession>
<feature type="compositionally biased region" description="Polar residues" evidence="1">
    <location>
        <begin position="253"/>
        <end position="262"/>
    </location>
</feature>
<feature type="region of interest" description="Disordered" evidence="1">
    <location>
        <begin position="208"/>
        <end position="264"/>
    </location>
</feature>
<keyword evidence="3" id="KW-1185">Reference proteome</keyword>
<proteinExistence type="predicted"/>
<protein>
    <submittedName>
        <fullName evidence="2">Uncharacterized protein</fullName>
    </submittedName>
</protein>
<feature type="compositionally biased region" description="Gly residues" evidence="1">
    <location>
        <begin position="227"/>
        <end position="240"/>
    </location>
</feature>
<feature type="region of interest" description="Disordered" evidence="1">
    <location>
        <begin position="127"/>
        <end position="192"/>
    </location>
</feature>
<evidence type="ECO:0000256" key="1">
    <source>
        <dbReference type="SAM" id="MobiDB-lite"/>
    </source>
</evidence>
<feature type="compositionally biased region" description="Basic and acidic residues" evidence="1">
    <location>
        <begin position="171"/>
        <end position="181"/>
    </location>
</feature>
<sequence>MAERPLPGPDLAQQPAAERLGRPRREPLLRQPGEREQRRLVGGAGEHRRRVQDGPGVGVEPLDALQHGVADRRRHLDAVQPAPGPAVLPADQVGAVVHQPHRLLHGQGHALGAGVQEVRELFRHIAAGQHRRHERGRLAGVQRSRGQPDQMGVRGQPGGQPQQQGGRRHLVAPERQHEADRLGPAGHQEQQELQGRLVRPVHVLQREDGDVEPVEDLGERAEQPVPRGGGVLQRLGGGRQFAGPLGEQRPQRSRQPAETQPGNVVVDPFTHRVHDGPEGVRHAQLEAGAGQGAPSPLLLGGQELAQQPRLADARLALDQDDRGGVVECLGEGVQFVAAADELRRGQGRKPTVVPAISCDHRHTPWIDRQYARAGSAARKIMTGTALLIAWGRCRQGTPHRHPNPSSKPFGVSVETPDRPGLDGMAGGGR</sequence>
<feature type="compositionally biased region" description="Basic and acidic residues" evidence="1">
    <location>
        <begin position="19"/>
        <end position="39"/>
    </location>
</feature>
<dbReference type="AlphaFoldDB" id="A0A7K0CPV4"/>
<comment type="caution">
    <text evidence="2">The sequence shown here is derived from an EMBL/GenBank/DDBJ whole genome shotgun (WGS) entry which is preliminary data.</text>
</comment>
<evidence type="ECO:0000313" key="3">
    <source>
        <dbReference type="Proteomes" id="UP000466345"/>
    </source>
</evidence>
<dbReference type="Proteomes" id="UP000466345">
    <property type="component" value="Unassembled WGS sequence"/>
</dbReference>
<feature type="region of interest" description="Disordered" evidence="1">
    <location>
        <begin position="396"/>
        <end position="429"/>
    </location>
</feature>
<feature type="region of interest" description="Disordered" evidence="1">
    <location>
        <begin position="1"/>
        <end position="59"/>
    </location>
</feature>